<evidence type="ECO:0000256" key="2">
    <source>
        <dbReference type="ARBA" id="ARBA00022801"/>
    </source>
</evidence>
<gene>
    <name evidence="3 6" type="primary">purU</name>
    <name evidence="6" type="ORF">GCM10007047_16490</name>
</gene>
<dbReference type="InterPro" id="IPR036477">
    <property type="entry name" value="Formyl_transf_N_sf"/>
</dbReference>
<dbReference type="SUPFAM" id="SSF53328">
    <property type="entry name" value="Formyltransferase"/>
    <property type="match status" value="1"/>
</dbReference>
<evidence type="ECO:0000256" key="3">
    <source>
        <dbReference type="HAMAP-Rule" id="MF_01927"/>
    </source>
</evidence>
<dbReference type="InterPro" id="IPR044074">
    <property type="entry name" value="PurU_ACT"/>
</dbReference>
<dbReference type="RefSeq" id="WP_189513907.1">
    <property type="nucleotide sequence ID" value="NZ_BMXG01000008.1"/>
</dbReference>
<dbReference type="PIRSF" id="PIRSF036480">
    <property type="entry name" value="FormyFH4_hydr"/>
    <property type="match status" value="1"/>
</dbReference>
<reference evidence="6" key="2">
    <citation type="submission" date="2020-09" db="EMBL/GenBank/DDBJ databases">
        <authorList>
            <person name="Sun Q."/>
            <person name="Kim S."/>
        </authorList>
    </citation>
    <scope>NUCLEOTIDE SEQUENCE</scope>
    <source>
        <strain evidence="6">KCTC 12870</strain>
    </source>
</reference>
<dbReference type="NCBIfam" id="TIGR00655">
    <property type="entry name" value="PurU"/>
    <property type="match status" value="1"/>
</dbReference>
<comment type="pathway">
    <text evidence="3">Purine metabolism; IMP biosynthesis via de novo pathway; formate from 10-formyl-5,6,7,8-tetrahydrofolate: step 1/1.</text>
</comment>
<dbReference type="InterPro" id="IPR045865">
    <property type="entry name" value="ACT-like_dom_sf"/>
</dbReference>
<evidence type="ECO:0000313" key="7">
    <source>
        <dbReference type="Proteomes" id="UP000642829"/>
    </source>
</evidence>
<evidence type="ECO:0000259" key="5">
    <source>
        <dbReference type="Pfam" id="PF00551"/>
    </source>
</evidence>
<proteinExistence type="inferred from homology"/>
<comment type="catalytic activity">
    <reaction evidence="3">
        <text>(6R)-10-formyltetrahydrofolate + H2O = (6S)-5,6,7,8-tetrahydrofolate + formate + H(+)</text>
        <dbReference type="Rhea" id="RHEA:19833"/>
        <dbReference type="ChEBI" id="CHEBI:15377"/>
        <dbReference type="ChEBI" id="CHEBI:15378"/>
        <dbReference type="ChEBI" id="CHEBI:15740"/>
        <dbReference type="ChEBI" id="CHEBI:57453"/>
        <dbReference type="ChEBI" id="CHEBI:195366"/>
        <dbReference type="EC" id="3.5.1.10"/>
    </reaction>
</comment>
<keyword evidence="3" id="KW-0658">Purine biosynthesis</keyword>
<sequence length="289" mass="32309">MLDHSLDRHLTALLFGPDKPGIVASVSNWIFNRGGNIRHADQHRDDAAGVFFQRLVWKPAETNEAESEGQDFAVFAREELGMSCNVSMDNEEQRVGIMVSKIDHCFHDIALRFRSGEFRGKAVVVVSNHPDLAEAAASYGLPFHCVPVTKANKAEAEREQIRLLQEAGVSLVVMARYMQVLSEDFLSNIGCPVINIHHSFLPAFAGGRPYHQAYDRGVKLIGATAHFATADLDEGPIIAQDVARVTHRHGPENLVRRGRDLEKAVFAQAIRWQLEHRILVYHNKTVVFD</sequence>
<dbReference type="GO" id="GO:0006189">
    <property type="term" value="P:'de novo' IMP biosynthetic process"/>
    <property type="evidence" value="ECO:0007669"/>
    <property type="project" value="UniProtKB-UniRule"/>
</dbReference>
<reference evidence="6" key="1">
    <citation type="journal article" date="2014" name="Int. J. Syst. Evol. Microbiol.">
        <title>Complete genome sequence of Corynebacterium casei LMG S-19264T (=DSM 44701T), isolated from a smear-ripened cheese.</title>
        <authorList>
            <consortium name="US DOE Joint Genome Institute (JGI-PGF)"/>
            <person name="Walter F."/>
            <person name="Albersmeier A."/>
            <person name="Kalinowski J."/>
            <person name="Ruckert C."/>
        </authorList>
    </citation>
    <scope>NUCLEOTIDE SEQUENCE</scope>
    <source>
        <strain evidence="6">KCTC 12870</strain>
    </source>
</reference>
<dbReference type="GO" id="GO:0006730">
    <property type="term" value="P:one-carbon metabolic process"/>
    <property type="evidence" value="ECO:0007669"/>
    <property type="project" value="UniProtKB-KW"/>
</dbReference>
<evidence type="ECO:0000256" key="4">
    <source>
        <dbReference type="NCBIfam" id="TIGR00655"/>
    </source>
</evidence>
<name>A0A8J3GCS2_9BACT</name>
<dbReference type="CDD" id="cd04875">
    <property type="entry name" value="ACT_F4HF-DF"/>
    <property type="match status" value="1"/>
</dbReference>
<dbReference type="EC" id="3.5.1.10" evidence="3 4"/>
<comment type="function">
    <text evidence="3">Catalyzes the hydrolysis of 10-formyltetrahydrofolate (formyl-FH4) to formate and tetrahydrofolate (FH4).</text>
</comment>
<dbReference type="PANTHER" id="PTHR42706:SF1">
    <property type="entry name" value="FORMYLTETRAHYDROFOLATE DEFORMYLASE 2, MITOCHONDRIAL"/>
    <property type="match status" value="1"/>
</dbReference>
<dbReference type="Gene3D" id="3.30.70.260">
    <property type="match status" value="1"/>
</dbReference>
<feature type="domain" description="Formyl transferase N-terminal" evidence="5">
    <location>
        <begin position="94"/>
        <end position="270"/>
    </location>
</feature>
<feature type="active site" evidence="3">
    <location>
        <position position="233"/>
    </location>
</feature>
<dbReference type="PANTHER" id="PTHR42706">
    <property type="entry name" value="FORMYLTETRAHYDROFOLATE DEFORMYLASE"/>
    <property type="match status" value="1"/>
</dbReference>
<dbReference type="EMBL" id="BMXG01000008">
    <property type="protein sequence ID" value="GHC00728.1"/>
    <property type="molecule type" value="Genomic_DNA"/>
</dbReference>
<keyword evidence="2 3" id="KW-0378">Hydrolase</keyword>
<dbReference type="UniPathway" id="UPA00074">
    <property type="reaction ID" value="UER00170"/>
</dbReference>
<dbReference type="SUPFAM" id="SSF55021">
    <property type="entry name" value="ACT-like"/>
    <property type="match status" value="1"/>
</dbReference>
<dbReference type="Proteomes" id="UP000642829">
    <property type="component" value="Unassembled WGS sequence"/>
</dbReference>
<comment type="similarity">
    <text evidence="3">Belongs to the PurU family.</text>
</comment>
<dbReference type="Pfam" id="PF00551">
    <property type="entry name" value="Formyl_trans_N"/>
    <property type="match status" value="1"/>
</dbReference>
<keyword evidence="7" id="KW-1185">Reference proteome</keyword>
<dbReference type="InterPro" id="IPR002376">
    <property type="entry name" value="Formyl_transf_N"/>
</dbReference>
<evidence type="ECO:0000313" key="6">
    <source>
        <dbReference type="EMBL" id="GHC00728.1"/>
    </source>
</evidence>
<evidence type="ECO:0000256" key="1">
    <source>
        <dbReference type="ARBA" id="ARBA00022563"/>
    </source>
</evidence>
<organism evidence="6 7">
    <name type="scientific">Cerasicoccus arenae</name>
    <dbReference type="NCBI Taxonomy" id="424488"/>
    <lineage>
        <taxon>Bacteria</taxon>
        <taxon>Pseudomonadati</taxon>
        <taxon>Verrucomicrobiota</taxon>
        <taxon>Opitutia</taxon>
        <taxon>Puniceicoccales</taxon>
        <taxon>Cerasicoccaceae</taxon>
        <taxon>Cerasicoccus</taxon>
    </lineage>
</organism>
<dbReference type="PRINTS" id="PR01575">
    <property type="entry name" value="FFH4HYDRLASE"/>
</dbReference>
<dbReference type="AlphaFoldDB" id="A0A8J3GCS2"/>
<dbReference type="InterPro" id="IPR004810">
    <property type="entry name" value="PurU"/>
</dbReference>
<dbReference type="InterPro" id="IPR041729">
    <property type="entry name" value="Formyl-FH4-Hydrolase_C"/>
</dbReference>
<comment type="caution">
    <text evidence="6">The sequence shown here is derived from an EMBL/GenBank/DDBJ whole genome shotgun (WGS) entry which is preliminary data.</text>
</comment>
<dbReference type="NCBIfam" id="NF004684">
    <property type="entry name" value="PRK06027.1"/>
    <property type="match status" value="1"/>
</dbReference>
<protein>
    <recommendedName>
        <fullName evidence="3 4">Formyltetrahydrofolate deformylase</fullName>
        <ecNumber evidence="3 4">3.5.1.10</ecNumber>
    </recommendedName>
    <alternativeName>
        <fullName evidence="3">Formyl-FH(4) hydrolase</fullName>
    </alternativeName>
</protein>
<dbReference type="CDD" id="cd08648">
    <property type="entry name" value="FMT_core_Formyl-FH4-Hydrolase_C"/>
    <property type="match status" value="1"/>
</dbReference>
<accession>A0A8J3GCS2</accession>
<dbReference type="HAMAP" id="MF_01927">
    <property type="entry name" value="PurU"/>
    <property type="match status" value="1"/>
</dbReference>
<dbReference type="GO" id="GO:0008864">
    <property type="term" value="F:formyltetrahydrofolate deformylase activity"/>
    <property type="evidence" value="ECO:0007669"/>
    <property type="project" value="UniProtKB-UniRule"/>
</dbReference>
<keyword evidence="1 3" id="KW-0554">One-carbon metabolism</keyword>
<dbReference type="Gene3D" id="3.40.50.170">
    <property type="entry name" value="Formyl transferase, N-terminal domain"/>
    <property type="match status" value="1"/>
</dbReference>